<evidence type="ECO:0000256" key="3">
    <source>
        <dbReference type="SAM" id="SignalP"/>
    </source>
</evidence>
<evidence type="ECO:0000313" key="5">
    <source>
        <dbReference type="EMBL" id="AVO55100.1"/>
    </source>
</evidence>
<comment type="similarity">
    <text evidence="1">Belongs to the bacterial solute-binding protein 3 family.</text>
</comment>
<protein>
    <recommendedName>
        <fullName evidence="4">Solute-binding protein family 3/N-terminal domain-containing protein</fullName>
    </recommendedName>
</protein>
<dbReference type="RefSeq" id="WP_106739989.1">
    <property type="nucleotide sequence ID" value="NZ_CP027657.1"/>
</dbReference>
<feature type="chain" id="PRO_5015355039" description="Solute-binding protein family 3/N-terminal domain-containing protein" evidence="3">
    <location>
        <begin position="21"/>
        <end position="279"/>
    </location>
</feature>
<gene>
    <name evidence="5" type="ORF">C7A17_20825</name>
</gene>
<feature type="signal peptide" evidence="3">
    <location>
        <begin position="1"/>
        <end position="20"/>
    </location>
</feature>
<evidence type="ECO:0000256" key="1">
    <source>
        <dbReference type="ARBA" id="ARBA00010333"/>
    </source>
</evidence>
<dbReference type="Pfam" id="PF00497">
    <property type="entry name" value="SBP_bac_3"/>
    <property type="match status" value="1"/>
</dbReference>
<dbReference type="Proteomes" id="UP000238327">
    <property type="component" value="Chromosome"/>
</dbReference>
<sequence length="279" mass="30937">MQQARLCLLSAVLLTPLASAQTLVVGVEALSFAPHYSLDAQGRYQGFARELLDAFAADSGLSLSYKALPVDQLLPALQRGEIDFKYPDSPLWAQTQKAGMTLHYSQAVVDYVDGVLVAPDRQGQAPENIRRLALVQGWTPHGYEERIASGAVQPRYSEDLRQMIRQTLRKESDGAYFNVVVATYYLDNIRARPGALVFDPTLPHTRGTFHLSSSAYPEVLARFDRFLGERAQLVAALKARHGVEANLDSEYIGVERWKVDFLERQKAKTGARAPVSTSD</sequence>
<evidence type="ECO:0000256" key="2">
    <source>
        <dbReference type="ARBA" id="ARBA00022729"/>
    </source>
</evidence>
<dbReference type="EMBL" id="CP027657">
    <property type="protein sequence ID" value="AVO55100.1"/>
    <property type="molecule type" value="Genomic_DNA"/>
</dbReference>
<reference evidence="5 6" key="1">
    <citation type="submission" date="2018-03" db="EMBL/GenBank/DDBJ databases">
        <title>Complete genome sequence and methylome analysis of Pseudomonas mendocina NEB 698.</title>
        <authorList>
            <person name="Morgan R.D."/>
        </authorList>
    </citation>
    <scope>NUCLEOTIDE SEQUENCE [LARGE SCALE GENOMIC DNA]</scope>
    <source>
        <strain evidence="5 6">NEB698</strain>
    </source>
</reference>
<dbReference type="InterPro" id="IPR001638">
    <property type="entry name" value="Solute-binding_3/MltF_N"/>
</dbReference>
<organism evidence="5 6">
    <name type="scientific">Ectopseudomonas mendocina</name>
    <name type="common">Pseudomonas mendocina</name>
    <dbReference type="NCBI Taxonomy" id="300"/>
    <lineage>
        <taxon>Bacteria</taxon>
        <taxon>Pseudomonadati</taxon>
        <taxon>Pseudomonadota</taxon>
        <taxon>Gammaproteobacteria</taxon>
        <taxon>Pseudomonadales</taxon>
        <taxon>Pseudomonadaceae</taxon>
        <taxon>Ectopseudomonas</taxon>
    </lineage>
</organism>
<proteinExistence type="inferred from homology"/>
<dbReference type="PANTHER" id="PTHR35936">
    <property type="entry name" value="MEMBRANE-BOUND LYTIC MUREIN TRANSGLYCOSYLASE F"/>
    <property type="match status" value="1"/>
</dbReference>
<evidence type="ECO:0000313" key="6">
    <source>
        <dbReference type="Proteomes" id="UP000238327"/>
    </source>
</evidence>
<dbReference type="STRING" id="1001585.MDS_1913"/>
<keyword evidence="2 3" id="KW-0732">Signal</keyword>
<dbReference type="SUPFAM" id="SSF53850">
    <property type="entry name" value="Periplasmic binding protein-like II"/>
    <property type="match status" value="1"/>
</dbReference>
<feature type="domain" description="Solute-binding protein family 3/N-terminal" evidence="4">
    <location>
        <begin position="24"/>
        <end position="84"/>
    </location>
</feature>
<name>A0A2R3QTQ4_ECTME</name>
<dbReference type="OrthoDB" id="5416480at2"/>
<evidence type="ECO:0000259" key="4">
    <source>
        <dbReference type="Pfam" id="PF00497"/>
    </source>
</evidence>
<accession>A0A2R3QTQ4</accession>
<dbReference type="Gene3D" id="3.40.190.10">
    <property type="entry name" value="Periplasmic binding protein-like II"/>
    <property type="match status" value="2"/>
</dbReference>
<dbReference type="AlphaFoldDB" id="A0A2R3QTQ4"/>
<dbReference type="PANTHER" id="PTHR35936:SF38">
    <property type="entry name" value="GLUTAMINE-BINDING PERIPLASMIC PROTEIN"/>
    <property type="match status" value="1"/>
</dbReference>